<evidence type="ECO:0000256" key="1">
    <source>
        <dbReference type="SAM" id="MobiDB-lite"/>
    </source>
</evidence>
<accession>A0ABQ6LMW1</accession>
<sequence>MSAGAFGSHRETRAGADDLDVSDGGETDARIEPSVDLRQEMAIDGGPILSRPAQAGGGISLADHFAADARFAGADVAAGGGRNEVATSRVTGRARCAPQGLRGDRQWHGLPGCIRRR</sequence>
<dbReference type="EMBL" id="BSYI01000015">
    <property type="protein sequence ID" value="GMG83032.1"/>
    <property type="molecule type" value="Genomic_DNA"/>
</dbReference>
<proteinExistence type="predicted"/>
<reference evidence="2 3" key="1">
    <citation type="submission" date="2023-04" db="EMBL/GenBank/DDBJ databases">
        <title>Marinoamorphus aggregata gen. nov., sp. Nov., isolate from tissue of brittle star Ophioplocus japonicus.</title>
        <authorList>
            <person name="Kawano K."/>
            <person name="Sawayama S."/>
            <person name="Nakagawa S."/>
        </authorList>
    </citation>
    <scope>NUCLEOTIDE SEQUENCE [LARGE SCALE GENOMIC DNA]</scope>
    <source>
        <strain evidence="2 3">NKW23</strain>
    </source>
</reference>
<feature type="region of interest" description="Disordered" evidence="1">
    <location>
        <begin position="1"/>
        <end position="31"/>
    </location>
</feature>
<dbReference type="Proteomes" id="UP001239909">
    <property type="component" value="Unassembled WGS sequence"/>
</dbReference>
<evidence type="ECO:0000313" key="3">
    <source>
        <dbReference type="Proteomes" id="UP001239909"/>
    </source>
</evidence>
<feature type="compositionally biased region" description="Acidic residues" evidence="1">
    <location>
        <begin position="17"/>
        <end position="26"/>
    </location>
</feature>
<comment type="caution">
    <text evidence="2">The sequence shown here is derived from an EMBL/GenBank/DDBJ whole genome shotgun (WGS) entry which is preliminary data.</text>
</comment>
<dbReference type="RefSeq" id="WP_285671826.1">
    <property type="nucleotide sequence ID" value="NZ_BSYI01000015.1"/>
</dbReference>
<gene>
    <name evidence="2" type="ORF">LNKW23_22450</name>
</gene>
<evidence type="ECO:0000313" key="2">
    <source>
        <dbReference type="EMBL" id="GMG83032.1"/>
    </source>
</evidence>
<protein>
    <submittedName>
        <fullName evidence="2">Uncharacterized protein</fullName>
    </submittedName>
</protein>
<name>A0ABQ6LMW1_9RHOB</name>
<keyword evidence="3" id="KW-1185">Reference proteome</keyword>
<organism evidence="2 3">
    <name type="scientific">Paralimibaculum aggregatum</name>
    <dbReference type="NCBI Taxonomy" id="3036245"/>
    <lineage>
        <taxon>Bacteria</taxon>
        <taxon>Pseudomonadati</taxon>
        <taxon>Pseudomonadota</taxon>
        <taxon>Alphaproteobacteria</taxon>
        <taxon>Rhodobacterales</taxon>
        <taxon>Paracoccaceae</taxon>
        <taxon>Paralimibaculum</taxon>
    </lineage>
</organism>